<dbReference type="GO" id="GO:0006080">
    <property type="term" value="P:substituted mannan metabolic process"/>
    <property type="evidence" value="ECO:0007669"/>
    <property type="project" value="InterPro"/>
</dbReference>
<proteinExistence type="inferred from homology"/>
<accession>A0AA39V984</accession>
<dbReference type="Pfam" id="PF02156">
    <property type="entry name" value="Glyco_hydro_26"/>
    <property type="match status" value="1"/>
</dbReference>
<evidence type="ECO:0000256" key="6">
    <source>
        <dbReference type="SAM" id="SignalP"/>
    </source>
</evidence>
<organism evidence="8 9">
    <name type="scientific">Cladonia borealis</name>
    <dbReference type="NCBI Taxonomy" id="184061"/>
    <lineage>
        <taxon>Eukaryota</taxon>
        <taxon>Fungi</taxon>
        <taxon>Dikarya</taxon>
        <taxon>Ascomycota</taxon>
        <taxon>Pezizomycotina</taxon>
        <taxon>Lecanoromycetes</taxon>
        <taxon>OSLEUM clade</taxon>
        <taxon>Lecanoromycetidae</taxon>
        <taxon>Lecanorales</taxon>
        <taxon>Lecanorineae</taxon>
        <taxon>Cladoniaceae</taxon>
        <taxon>Cladonia</taxon>
    </lineage>
</organism>
<dbReference type="Gene3D" id="3.20.20.80">
    <property type="entry name" value="Glycosidases"/>
    <property type="match status" value="1"/>
</dbReference>
<comment type="similarity">
    <text evidence="1 4">Belongs to the glycosyl hydrolase 26 family.</text>
</comment>
<dbReference type="SUPFAM" id="SSF51445">
    <property type="entry name" value="(Trans)glycosidases"/>
    <property type="match status" value="1"/>
</dbReference>
<evidence type="ECO:0000256" key="4">
    <source>
        <dbReference type="PROSITE-ProRule" id="PRU01100"/>
    </source>
</evidence>
<dbReference type="InterPro" id="IPR000805">
    <property type="entry name" value="Glyco_hydro_26"/>
</dbReference>
<dbReference type="EMBL" id="JAFEKC020000005">
    <property type="protein sequence ID" value="KAK0514695.1"/>
    <property type="molecule type" value="Genomic_DNA"/>
</dbReference>
<dbReference type="PANTHER" id="PTHR40079:SF6">
    <property type="entry name" value="GH26 DOMAIN-CONTAINING PROTEIN"/>
    <property type="match status" value="1"/>
</dbReference>
<keyword evidence="2 4" id="KW-0378">Hydrolase</keyword>
<feature type="compositionally biased region" description="Basic residues" evidence="5">
    <location>
        <begin position="43"/>
        <end position="52"/>
    </location>
</feature>
<protein>
    <recommendedName>
        <fullName evidence="7">GH26 domain-containing protein</fullName>
    </recommendedName>
</protein>
<reference evidence="8" key="1">
    <citation type="submission" date="2023-03" db="EMBL/GenBank/DDBJ databases">
        <title>Complete genome of Cladonia borealis.</title>
        <authorList>
            <person name="Park H."/>
        </authorList>
    </citation>
    <scope>NUCLEOTIDE SEQUENCE</scope>
    <source>
        <strain evidence="8">ANT050790</strain>
    </source>
</reference>
<dbReference type="GO" id="GO:0016985">
    <property type="term" value="F:mannan endo-1,4-beta-mannosidase activity"/>
    <property type="evidence" value="ECO:0007669"/>
    <property type="project" value="InterPro"/>
</dbReference>
<feature type="compositionally biased region" description="Polar residues" evidence="5">
    <location>
        <begin position="119"/>
        <end position="129"/>
    </location>
</feature>
<feature type="signal peptide" evidence="6">
    <location>
        <begin position="1"/>
        <end position="19"/>
    </location>
</feature>
<feature type="domain" description="GH26" evidence="7">
    <location>
        <begin position="75"/>
        <end position="403"/>
    </location>
</feature>
<evidence type="ECO:0000313" key="8">
    <source>
        <dbReference type="EMBL" id="KAK0514695.1"/>
    </source>
</evidence>
<comment type="caution">
    <text evidence="8">The sequence shown here is derived from an EMBL/GenBank/DDBJ whole genome shotgun (WGS) entry which is preliminary data.</text>
</comment>
<dbReference type="Proteomes" id="UP001166286">
    <property type="component" value="Unassembled WGS sequence"/>
</dbReference>
<feature type="chain" id="PRO_5041286449" description="GH26 domain-containing protein" evidence="6">
    <location>
        <begin position="20"/>
        <end position="416"/>
    </location>
</feature>
<dbReference type="InterPro" id="IPR022790">
    <property type="entry name" value="GH26_dom"/>
</dbReference>
<feature type="active site" description="Proton donor" evidence="4">
    <location>
        <position position="254"/>
    </location>
</feature>
<feature type="region of interest" description="Disordered" evidence="5">
    <location>
        <begin position="19"/>
        <end position="129"/>
    </location>
</feature>
<evidence type="ECO:0000256" key="3">
    <source>
        <dbReference type="ARBA" id="ARBA00023295"/>
    </source>
</evidence>
<dbReference type="PROSITE" id="PS51764">
    <property type="entry name" value="GH26"/>
    <property type="match status" value="1"/>
</dbReference>
<sequence>MRTSAYYLLALVAISAARPQYSPPSRSETSKCTNYNDCSPTGSRRHGYKHNRPEHGPYTAGGGYLQPTSVPTYGAAPPSGYQQLASASPYGGGGGGASGSPTAGGGSGDPSATSIAGPAQSSAAPLTTSGNATIGSGKVALPAGCESKNGIGIGWLPDSEDGSSLTGIISALGGVKPCWAGYYAQITGSTWDGSQLTSKVAEVKAGGAPYPIFVASVQPYIDFSAVPAMASQITTVMNELTSQGLTVWLRFAHEMNWYDSAAGGDVYKGTPQEFSTAWGAVSDAVKGNPNVLMFWSPNYGTASQLQSEGWYPSSGDIDVIGIDVYSEDATKTFANAYGGFCNGFGNIPFVIGETGSDSASADKTNWLEQLTSTEAKTNCPNYLGFSWFEYNKDGTDFRVATGGNAEAQSVLGTSSS</sequence>
<keyword evidence="6" id="KW-0732">Signal</keyword>
<evidence type="ECO:0000256" key="2">
    <source>
        <dbReference type="ARBA" id="ARBA00022801"/>
    </source>
</evidence>
<name>A0AA39V984_9LECA</name>
<evidence type="ECO:0000313" key="9">
    <source>
        <dbReference type="Proteomes" id="UP001166286"/>
    </source>
</evidence>
<feature type="active site" description="Nucleophile" evidence="4">
    <location>
        <position position="353"/>
    </location>
</feature>
<dbReference type="InterPro" id="IPR017853">
    <property type="entry name" value="GH"/>
</dbReference>
<feature type="compositionally biased region" description="Gly residues" evidence="5">
    <location>
        <begin position="90"/>
        <end position="108"/>
    </location>
</feature>
<evidence type="ECO:0000256" key="5">
    <source>
        <dbReference type="SAM" id="MobiDB-lite"/>
    </source>
</evidence>
<dbReference type="PANTHER" id="PTHR40079">
    <property type="entry name" value="MANNAN ENDO-1,4-BETA-MANNOSIDASE E-RELATED"/>
    <property type="match status" value="1"/>
</dbReference>
<keyword evidence="3 4" id="KW-0326">Glycosidase</keyword>
<dbReference type="AlphaFoldDB" id="A0AA39V984"/>
<feature type="compositionally biased region" description="Polar residues" evidence="5">
    <location>
        <begin position="23"/>
        <end position="42"/>
    </location>
</feature>
<keyword evidence="9" id="KW-1185">Reference proteome</keyword>
<evidence type="ECO:0000256" key="1">
    <source>
        <dbReference type="ARBA" id="ARBA00007754"/>
    </source>
</evidence>
<gene>
    <name evidence="8" type="ORF">JMJ35_003312</name>
</gene>
<evidence type="ECO:0000259" key="7">
    <source>
        <dbReference type="PROSITE" id="PS51764"/>
    </source>
</evidence>